<dbReference type="Pfam" id="PF04404">
    <property type="entry name" value="ERF"/>
    <property type="match status" value="1"/>
</dbReference>
<accession>A0A6M3L365</accession>
<name>A0A6M3L365_9ZZZZ</name>
<feature type="region of interest" description="Disordered" evidence="1">
    <location>
        <begin position="122"/>
        <end position="160"/>
    </location>
</feature>
<sequence length="222" mass="24843">MNAICTELNKIQVALKAPKSQLNKFGGYKYRSCEDILEAVKPLLKNGAIITISDRLTNIGNRYYVCATATFQIGEKKISVDAYAREQDTRKGMDESQITGSASSYARKYALNGLLLIDDTKDADSSSQHEKNGPAESHTINKPPPVDTPARGNGEMPADMMTKPQRDKLFATMTNDKGMNKEQAKLFFNFVLEDGSPTKKWAGDFISNFDKYYNLYQEQMKP</sequence>
<proteinExistence type="predicted"/>
<evidence type="ECO:0000256" key="1">
    <source>
        <dbReference type="SAM" id="MobiDB-lite"/>
    </source>
</evidence>
<dbReference type="EMBL" id="MT145005">
    <property type="protein sequence ID" value="QJI02489.1"/>
    <property type="molecule type" value="Genomic_DNA"/>
</dbReference>
<gene>
    <name evidence="2" type="ORF">MM415B02862_0011</name>
    <name evidence="3" type="ORF">TM448B03267_0009</name>
</gene>
<evidence type="ECO:0000313" key="2">
    <source>
        <dbReference type="EMBL" id="QJA87954.1"/>
    </source>
</evidence>
<protein>
    <submittedName>
        <fullName evidence="2">Putative Erf family protein</fullName>
    </submittedName>
</protein>
<dbReference type="EMBL" id="MT142743">
    <property type="protein sequence ID" value="QJA87954.1"/>
    <property type="molecule type" value="Genomic_DNA"/>
</dbReference>
<reference evidence="2" key="1">
    <citation type="submission" date="2020-03" db="EMBL/GenBank/DDBJ databases">
        <title>The deep terrestrial virosphere.</title>
        <authorList>
            <person name="Holmfeldt K."/>
            <person name="Nilsson E."/>
            <person name="Simone D."/>
            <person name="Lopez-Fernandez M."/>
            <person name="Wu X."/>
            <person name="de Brujin I."/>
            <person name="Lundin D."/>
            <person name="Andersson A."/>
            <person name="Bertilsson S."/>
            <person name="Dopson M."/>
        </authorList>
    </citation>
    <scope>NUCLEOTIDE SEQUENCE</scope>
    <source>
        <strain evidence="2">MM415B02862</strain>
        <strain evidence="3">TM448B03267</strain>
    </source>
</reference>
<dbReference type="AlphaFoldDB" id="A0A6M3L365"/>
<evidence type="ECO:0000313" key="3">
    <source>
        <dbReference type="EMBL" id="QJI02489.1"/>
    </source>
</evidence>
<feature type="compositionally biased region" description="Basic and acidic residues" evidence="1">
    <location>
        <begin position="122"/>
        <end position="133"/>
    </location>
</feature>
<dbReference type="InterPro" id="IPR007499">
    <property type="entry name" value="ERF_bacteria_virus"/>
</dbReference>
<organism evidence="2">
    <name type="scientific">viral metagenome</name>
    <dbReference type="NCBI Taxonomy" id="1070528"/>
    <lineage>
        <taxon>unclassified sequences</taxon>
        <taxon>metagenomes</taxon>
        <taxon>organismal metagenomes</taxon>
    </lineage>
</organism>